<comment type="similarity">
    <text evidence="1">Belongs to the ATG14 family.</text>
</comment>
<dbReference type="OrthoDB" id="72772at2759"/>
<feature type="compositionally biased region" description="Polar residues" evidence="5">
    <location>
        <begin position="587"/>
        <end position="605"/>
    </location>
</feature>
<dbReference type="GO" id="GO:0005768">
    <property type="term" value="C:endosome"/>
    <property type="evidence" value="ECO:0007669"/>
    <property type="project" value="TreeGrafter"/>
</dbReference>
<evidence type="ECO:0000256" key="2">
    <source>
        <dbReference type="ARBA" id="ARBA00013807"/>
    </source>
</evidence>
<dbReference type="GO" id="GO:0032991">
    <property type="term" value="C:protein-containing complex"/>
    <property type="evidence" value="ECO:0007669"/>
    <property type="project" value="UniProtKB-ARBA"/>
</dbReference>
<dbReference type="GO" id="GO:0000149">
    <property type="term" value="F:SNARE binding"/>
    <property type="evidence" value="ECO:0007669"/>
    <property type="project" value="TreeGrafter"/>
</dbReference>
<evidence type="ECO:0000313" key="7">
    <source>
        <dbReference type="Proteomes" id="UP000034947"/>
    </source>
</evidence>
<evidence type="ECO:0000256" key="5">
    <source>
        <dbReference type="SAM" id="MobiDB-lite"/>
    </source>
</evidence>
<name>A0A0F8UJU4_9EURO</name>
<dbReference type="InterPro" id="IPR018791">
    <property type="entry name" value="UV_resistance/autophagy_Atg14"/>
</dbReference>
<dbReference type="Pfam" id="PF10186">
    <property type="entry name" value="ATG14"/>
    <property type="match status" value="1"/>
</dbReference>
<dbReference type="PANTHER" id="PTHR15157:SF5">
    <property type="entry name" value="UV RADIATION RESISTANCE-ASSOCIATED GENE PROTEIN"/>
    <property type="match status" value="1"/>
</dbReference>
<dbReference type="GO" id="GO:0035493">
    <property type="term" value="P:SNARE complex assembly"/>
    <property type="evidence" value="ECO:0007669"/>
    <property type="project" value="TreeGrafter"/>
</dbReference>
<evidence type="ECO:0000256" key="3">
    <source>
        <dbReference type="ARBA" id="ARBA00023054"/>
    </source>
</evidence>
<reference evidence="6 7" key="1">
    <citation type="submission" date="2015-02" db="EMBL/GenBank/DDBJ databases">
        <title>Draft Genome Sequences of Two Closely-Related Aflatoxigenic Aspergillus Species Obtained from the Cote d'Ivoire.</title>
        <authorList>
            <person name="Moore G.G."/>
            <person name="Beltz S.B."/>
            <person name="Mack B.M."/>
        </authorList>
    </citation>
    <scope>NUCLEOTIDE SEQUENCE [LARGE SCALE GENOMIC DNA]</scope>
    <source>
        <strain evidence="6 7">SRRC1432</strain>
    </source>
</reference>
<proteinExistence type="inferred from homology"/>
<evidence type="ECO:0000256" key="4">
    <source>
        <dbReference type="SAM" id="Coils"/>
    </source>
</evidence>
<dbReference type="AlphaFoldDB" id="A0A0F8UJU4"/>
<dbReference type="PANTHER" id="PTHR15157">
    <property type="entry name" value="UV RADIATION RESISTANCE-ASSOCIATED GENE PROTEIN"/>
    <property type="match status" value="1"/>
</dbReference>
<feature type="region of interest" description="Disordered" evidence="5">
    <location>
        <begin position="576"/>
        <end position="619"/>
    </location>
</feature>
<protein>
    <recommendedName>
        <fullName evidence="2">Autophagy-related protein 14</fullName>
    </recommendedName>
</protein>
<evidence type="ECO:0000313" key="6">
    <source>
        <dbReference type="EMBL" id="KKK19899.1"/>
    </source>
</evidence>
<comment type="caution">
    <text evidence="6">The sequence shown here is derived from an EMBL/GenBank/DDBJ whole genome shotgun (WGS) entry which is preliminary data.</text>
</comment>
<accession>A0A0F8UJU4</accession>
<dbReference type="VEuPathDB" id="FungiDB:P175DRAFT_0426764"/>
<feature type="region of interest" description="Disordered" evidence="5">
    <location>
        <begin position="45"/>
        <end position="65"/>
    </location>
</feature>
<keyword evidence="7" id="KW-1185">Reference proteome</keyword>
<feature type="compositionally biased region" description="Low complexity" evidence="5">
    <location>
        <begin position="606"/>
        <end position="619"/>
    </location>
</feature>
<keyword evidence="3 4" id="KW-0175">Coiled coil</keyword>
<gene>
    <name evidence="6" type="ORF">AOCH_000204</name>
</gene>
<dbReference type="EMBL" id="JYKN01001573">
    <property type="protein sequence ID" value="KKK19899.1"/>
    <property type="molecule type" value="Genomic_DNA"/>
</dbReference>
<dbReference type="GO" id="GO:0000323">
    <property type="term" value="C:lytic vacuole"/>
    <property type="evidence" value="ECO:0007669"/>
    <property type="project" value="TreeGrafter"/>
</dbReference>
<organism evidence="6 7">
    <name type="scientific">Aspergillus ochraceoroseus</name>
    <dbReference type="NCBI Taxonomy" id="138278"/>
    <lineage>
        <taxon>Eukaryota</taxon>
        <taxon>Fungi</taxon>
        <taxon>Dikarya</taxon>
        <taxon>Ascomycota</taxon>
        <taxon>Pezizomycotina</taxon>
        <taxon>Eurotiomycetes</taxon>
        <taxon>Eurotiomycetidae</taxon>
        <taxon>Eurotiales</taxon>
        <taxon>Aspergillaceae</taxon>
        <taxon>Aspergillus</taxon>
        <taxon>Aspergillus subgen. Nidulantes</taxon>
    </lineage>
</organism>
<dbReference type="Proteomes" id="UP000034947">
    <property type="component" value="Unassembled WGS sequence"/>
</dbReference>
<feature type="coiled-coil region" evidence="4">
    <location>
        <begin position="278"/>
        <end position="354"/>
    </location>
</feature>
<sequence length="619" mass="69263">MSTANTADGLINDDASGRCERSFLFPSSRKLRHLQAISVRNLGLAPPSRARGKTIDDEDIPNSLQSPSKILAQDANRLLHHSRSFSTLKSQPATGDQDIPNEQQLPLRPVHRRNTLIWSDPNPRTRQVMLEDITRSRMANTWFSMHCDGVDEPVYVSEVVENTTNPNFRSFDLSICGPLVSRLDRLTLKVWVKTVAMEDYIVLVELQLHLQSLQFLGRSLDSFHQPLPSNSILFHFPDGVYTNLTDIPPLWTTLPMQSSKSSDPTTVPTSSYDALMRLANLDECIQDALITRERLESQISSILEQNQHALNMTSEASRAQDKLALTRNAVSAERKQLRLAYKRKEDLIASIRERKEAMERGHRTQERVRSHLPDAQGKLFSSRKLLDHNTDETKGQIRRISEDLLEIFPIDPIPDKPLGFTIGGLALPNSNFTDVDRDAVAAALGYTAHLVYLLSFYLSIPVPYPITPYSSTSLIQDPVSSSLPQRTYPLHPVNVQYRFEYGVFLLNKDIEFLLNKQGLRVLDIRHTLPNLKYLLYVLTARSSEIPARKAGGIRGLLPGRLTPCLSRRGSEDSVAYGESVFPRKGTHPTSKMNGEITTDQGNNPTGLSVPSGSGSSQVG</sequence>
<evidence type="ECO:0000256" key="1">
    <source>
        <dbReference type="ARBA" id="ARBA00009574"/>
    </source>
</evidence>